<dbReference type="Pfam" id="PF13692">
    <property type="entry name" value="Glyco_trans_1_4"/>
    <property type="match status" value="1"/>
</dbReference>
<organism evidence="1 2">
    <name type="scientific">Hymenobacter duratus</name>
    <dbReference type="NCBI Taxonomy" id="2771356"/>
    <lineage>
        <taxon>Bacteria</taxon>
        <taxon>Pseudomonadati</taxon>
        <taxon>Bacteroidota</taxon>
        <taxon>Cytophagia</taxon>
        <taxon>Cytophagales</taxon>
        <taxon>Hymenobacteraceae</taxon>
        <taxon>Hymenobacter</taxon>
    </lineage>
</organism>
<comment type="caution">
    <text evidence="1">The sequence shown here is derived from an EMBL/GenBank/DDBJ whole genome shotgun (WGS) entry which is preliminary data.</text>
</comment>
<dbReference type="EMBL" id="JACWZZ010000002">
    <property type="protein sequence ID" value="MBD2715718.1"/>
    <property type="molecule type" value="Genomic_DNA"/>
</dbReference>
<dbReference type="Gene3D" id="3.40.50.2000">
    <property type="entry name" value="Glycogen Phosphorylase B"/>
    <property type="match status" value="1"/>
</dbReference>
<sequence length="401" mass="45025">MRILFLSYWGLDDPLTISTVFPHLRILQQRPDVESILLVTIERNGSAPAFQPSFEASKITYAPLVSEPGRNVLVTKTDDFLRFPKQLIQLAAEHRSDFLLARGAPAGALAYLVWKQIKLPFYVESFEPHADYMLESGVWQRFDPRYLFQRYWEKKQKELALGLMPVAENYRRQLIQEGVPASRIVTVPCSVNLADFGFDADLRAQVRNSLGFPEEAVVGIYVGKFGDIYYDQEAYELFEAAAKHFGEAFRLIVLTPNPLEEVRDRLAAVGLDDTRSFVTKAPHHEVPGYLSAADFAFAPIKPADCRKFCSPIKVGEYWASGLPVVLTEGVGDDSDIIKQEGGGAIFNVLQPASIPAAIQRVASILLQPDYRQKTSQLAVHYRSLERARQAYAAFFDTKGSE</sequence>
<name>A0ABR8JFQ8_9BACT</name>
<gene>
    <name evidence="1" type="ORF">IC231_11785</name>
</gene>
<dbReference type="SUPFAM" id="SSF53756">
    <property type="entry name" value="UDP-Glycosyltransferase/glycogen phosphorylase"/>
    <property type="match status" value="1"/>
</dbReference>
<keyword evidence="2" id="KW-1185">Reference proteome</keyword>
<evidence type="ECO:0000313" key="1">
    <source>
        <dbReference type="EMBL" id="MBD2715718.1"/>
    </source>
</evidence>
<proteinExistence type="predicted"/>
<dbReference type="RefSeq" id="WP_190784690.1">
    <property type="nucleotide sequence ID" value="NZ_JACWZZ010000002.1"/>
</dbReference>
<evidence type="ECO:0000313" key="2">
    <source>
        <dbReference type="Proteomes" id="UP000642468"/>
    </source>
</evidence>
<accession>A0ABR8JFQ8</accession>
<protein>
    <submittedName>
        <fullName evidence="1">Glycosyltransferase</fullName>
    </submittedName>
</protein>
<dbReference type="Proteomes" id="UP000642468">
    <property type="component" value="Unassembled WGS sequence"/>
</dbReference>
<reference evidence="1 2" key="1">
    <citation type="submission" date="2020-09" db="EMBL/GenBank/DDBJ databases">
        <authorList>
            <person name="Kim M.K."/>
        </authorList>
    </citation>
    <scope>NUCLEOTIDE SEQUENCE [LARGE SCALE GENOMIC DNA]</scope>
    <source>
        <strain evidence="1 2">BT646</strain>
    </source>
</reference>